<dbReference type="EMBL" id="PHWZ01000279">
    <property type="protein sequence ID" value="TEY49969.1"/>
    <property type="molecule type" value="Genomic_DNA"/>
</dbReference>
<dbReference type="InterPro" id="IPR045518">
    <property type="entry name" value="2EXR"/>
</dbReference>
<evidence type="ECO:0000259" key="1">
    <source>
        <dbReference type="Pfam" id="PF20150"/>
    </source>
</evidence>
<keyword evidence="3" id="KW-1185">Reference proteome</keyword>
<name>A0A4Y8CVW0_9HELO</name>
<feature type="domain" description="2EXR" evidence="1">
    <location>
        <begin position="5"/>
        <end position="115"/>
    </location>
</feature>
<accession>A0A4Y8CVW0</accession>
<dbReference type="Pfam" id="PF20150">
    <property type="entry name" value="2EXR"/>
    <property type="match status" value="1"/>
</dbReference>
<proteinExistence type="predicted"/>
<dbReference type="Proteomes" id="UP000297299">
    <property type="component" value="Unassembled WGS sequence"/>
</dbReference>
<evidence type="ECO:0000313" key="3">
    <source>
        <dbReference type="Proteomes" id="UP000297299"/>
    </source>
</evidence>
<dbReference type="STRING" id="38488.A0A4Y8CVW0"/>
<dbReference type="PANTHER" id="PTHR35910:SF1">
    <property type="entry name" value="2EXR DOMAIN-CONTAINING PROTEIN"/>
    <property type="match status" value="1"/>
</dbReference>
<gene>
    <name evidence="2" type="ORF">BOTCAL_0280g00130</name>
</gene>
<sequence length="385" mass="44857">MATEFTKFPKLPLELKRQIWRACATEGRVMELDSLDPYCIENGTDCVAKSTSNANAQQPAYSLVCREARDAAFKDGGYFWNIHKLWKAKGIAAEPNWHDPSLLKNPWFNPGKDTLHLNWDENHVELWSMDVNDGPLQMLIAYAQIARGGSFMTSLVQPFKKDYTCYTSQPHIDDIRDNFSFLEHMNGFKVCLTVIIIHATAKEVVDAQLFGSLAAPVQLVETSDRKTIRRMYELWLTSFFDDAKLKDPEPEKQFEEMILTPNDFEARVCRWYEEYERVWLWYKWTNKFYEGTLNSIESPRDVWTGPDFDPLGRPVTGLSPGNIYMPGHDFNRLHPWVQSILNDMPRFRPVIMFRFCEEKCHTRVPQIVSAEYFDQFLGKRDGRAH</sequence>
<organism evidence="2 3">
    <name type="scientific">Botryotinia calthae</name>
    <dbReference type="NCBI Taxonomy" id="38488"/>
    <lineage>
        <taxon>Eukaryota</taxon>
        <taxon>Fungi</taxon>
        <taxon>Dikarya</taxon>
        <taxon>Ascomycota</taxon>
        <taxon>Pezizomycotina</taxon>
        <taxon>Leotiomycetes</taxon>
        <taxon>Helotiales</taxon>
        <taxon>Sclerotiniaceae</taxon>
        <taxon>Botryotinia</taxon>
    </lineage>
</organism>
<comment type="caution">
    <text evidence="2">The sequence shown here is derived from an EMBL/GenBank/DDBJ whole genome shotgun (WGS) entry which is preliminary data.</text>
</comment>
<evidence type="ECO:0000313" key="2">
    <source>
        <dbReference type="EMBL" id="TEY49969.1"/>
    </source>
</evidence>
<reference evidence="2 3" key="1">
    <citation type="submission" date="2017-11" db="EMBL/GenBank/DDBJ databases">
        <title>Comparative genomics of Botrytis spp.</title>
        <authorList>
            <person name="Valero-Jimenez C.A."/>
            <person name="Tapia P."/>
            <person name="Veloso J."/>
            <person name="Silva-Moreno E."/>
            <person name="Staats M."/>
            <person name="Valdes J.H."/>
            <person name="Van Kan J.A.L."/>
        </authorList>
    </citation>
    <scope>NUCLEOTIDE SEQUENCE [LARGE SCALE GENOMIC DNA]</scope>
    <source>
        <strain evidence="2 3">MUCL2830</strain>
    </source>
</reference>
<dbReference type="OrthoDB" id="3439380at2759"/>
<dbReference type="AlphaFoldDB" id="A0A4Y8CVW0"/>
<dbReference type="PANTHER" id="PTHR35910">
    <property type="entry name" value="2EXR DOMAIN-CONTAINING PROTEIN"/>
    <property type="match status" value="1"/>
</dbReference>
<protein>
    <recommendedName>
        <fullName evidence="1">2EXR domain-containing protein</fullName>
    </recommendedName>
</protein>